<comment type="caution">
    <text evidence="1">The sequence shown here is derived from an EMBL/GenBank/DDBJ whole genome shotgun (WGS) entry which is preliminary data.</text>
</comment>
<gene>
    <name evidence="1" type="ORF">IEO21_05864</name>
</gene>
<proteinExistence type="predicted"/>
<reference evidence="1" key="2">
    <citation type="journal article" name="Front. Microbiol.">
        <title>Degradative Capacity of Two Strains of Rhodonia placenta: From Phenotype to Genotype.</title>
        <authorList>
            <person name="Kolle M."/>
            <person name="Horta M.A.C."/>
            <person name="Nowrousian M."/>
            <person name="Ohm R.A."/>
            <person name="Benz J.P."/>
            <person name="Pilgard A."/>
        </authorList>
    </citation>
    <scope>NUCLEOTIDE SEQUENCE</scope>
    <source>
        <strain evidence="1">FPRL280</strain>
    </source>
</reference>
<protein>
    <submittedName>
        <fullName evidence="1">Uncharacterized protein</fullName>
    </submittedName>
</protein>
<evidence type="ECO:0000313" key="2">
    <source>
        <dbReference type="Proteomes" id="UP000639403"/>
    </source>
</evidence>
<accession>A0A8H7P147</accession>
<dbReference type="EMBL" id="JADOXO010000116">
    <property type="protein sequence ID" value="KAF9812979.1"/>
    <property type="molecule type" value="Genomic_DNA"/>
</dbReference>
<evidence type="ECO:0000313" key="1">
    <source>
        <dbReference type="EMBL" id="KAF9812979.1"/>
    </source>
</evidence>
<dbReference type="AlphaFoldDB" id="A0A8H7P147"/>
<organism evidence="1 2">
    <name type="scientific">Rhodonia placenta</name>
    <dbReference type="NCBI Taxonomy" id="104341"/>
    <lineage>
        <taxon>Eukaryota</taxon>
        <taxon>Fungi</taxon>
        <taxon>Dikarya</taxon>
        <taxon>Basidiomycota</taxon>
        <taxon>Agaricomycotina</taxon>
        <taxon>Agaricomycetes</taxon>
        <taxon>Polyporales</taxon>
        <taxon>Adustoporiaceae</taxon>
        <taxon>Rhodonia</taxon>
    </lineage>
</organism>
<sequence>MPTLFLWKVTDGTHLSVSEGIEPLFGSGVRRIKIVDVNEELKQKSTRYRNYNVKQSDLALLEGMVFTESNTWRSVSTFLMDVVRTAGQSLVPDRESTVLILGTLEIARMGQSINQASE</sequence>
<reference evidence="1" key="1">
    <citation type="submission" date="2020-11" db="EMBL/GenBank/DDBJ databases">
        <authorList>
            <person name="Koelle M."/>
            <person name="Horta M.A.C."/>
            <person name="Nowrousian M."/>
            <person name="Ohm R.A."/>
            <person name="Benz P."/>
            <person name="Pilgard A."/>
        </authorList>
    </citation>
    <scope>NUCLEOTIDE SEQUENCE</scope>
    <source>
        <strain evidence="1">FPRL280</strain>
    </source>
</reference>
<name>A0A8H7P147_9APHY</name>
<dbReference type="Proteomes" id="UP000639403">
    <property type="component" value="Unassembled WGS sequence"/>
</dbReference>